<evidence type="ECO:0000313" key="6">
    <source>
        <dbReference type="EMBL" id="MBC5652573.1"/>
    </source>
</evidence>
<sequence>MEKELLIEVKNMTKFFGPTQALKGVDMRFYRGEIRGLIGENGSGKSTVTSIIAGMQAASGGTMTYKGQSWKPENMVEAQKAGISMVLQEANTIPDCTVAENLLAGRFDEFSKFGFVSMKKANAEAEKMLLSFGITNIHAKDSINKLTFEDRKLIEIVRCVSDETEVFVVDETTTALSLEGRQILYKLIHELKEKGKCVIFISHDMDEILEQCTDLTVLRDGNIIGHLNREEMDAPDAVQRIRYMMVGREIGEAYYREDYDTSHSDEIALELKNVSFGPIKDFSLTLHKGEILGFGGLSGCGMHEVGRAAFGLEKLESGSVVRNGKEIKTCLQAIESGIGYISKNRDKEALILDGSIQDNIVLPLLPSLEHGTFINPASEKDRADKEIDSFRIKCGTGKQWVNTLSGGNKQKVSFAKWTARGSEVLIMDCPTRGVDIGVKQSMYALIAQMKKEGKAIILISEEMAELIGMADKIIIMKDFRKSGEVMRAPELKETDIIEYMI</sequence>
<evidence type="ECO:0000256" key="4">
    <source>
        <dbReference type="ARBA" id="ARBA00022840"/>
    </source>
</evidence>
<dbReference type="PANTHER" id="PTHR43790:SF9">
    <property type="entry name" value="GALACTOFURANOSE TRANSPORTER ATP-BINDING PROTEIN YTFR"/>
    <property type="match status" value="1"/>
</dbReference>
<keyword evidence="2" id="KW-0677">Repeat</keyword>
<dbReference type="EMBL" id="JACOOT010000038">
    <property type="protein sequence ID" value="MBC5652573.1"/>
    <property type="molecule type" value="Genomic_DNA"/>
</dbReference>
<dbReference type="CDD" id="cd03216">
    <property type="entry name" value="ABC_Carb_Monos_I"/>
    <property type="match status" value="1"/>
</dbReference>
<comment type="caution">
    <text evidence="6">The sequence shown here is derived from an EMBL/GenBank/DDBJ whole genome shotgun (WGS) entry which is preliminary data.</text>
</comment>
<evidence type="ECO:0000313" key="7">
    <source>
        <dbReference type="Proteomes" id="UP000652847"/>
    </source>
</evidence>
<dbReference type="SMART" id="SM00382">
    <property type="entry name" value="AAA"/>
    <property type="match status" value="2"/>
</dbReference>
<feature type="domain" description="ABC transporter" evidence="5">
    <location>
        <begin position="262"/>
        <end position="501"/>
    </location>
</feature>
<dbReference type="AlphaFoldDB" id="A0A8I0AGA1"/>
<dbReference type="InterPro" id="IPR027417">
    <property type="entry name" value="P-loop_NTPase"/>
</dbReference>
<proteinExistence type="predicted"/>
<feature type="domain" description="ABC transporter" evidence="5">
    <location>
        <begin position="7"/>
        <end position="245"/>
    </location>
</feature>
<dbReference type="Proteomes" id="UP000652847">
    <property type="component" value="Unassembled WGS sequence"/>
</dbReference>
<keyword evidence="1" id="KW-0813">Transport</keyword>
<dbReference type="PROSITE" id="PS50893">
    <property type="entry name" value="ABC_TRANSPORTER_2"/>
    <property type="match status" value="2"/>
</dbReference>
<dbReference type="GO" id="GO:0016887">
    <property type="term" value="F:ATP hydrolysis activity"/>
    <property type="evidence" value="ECO:0007669"/>
    <property type="project" value="InterPro"/>
</dbReference>
<keyword evidence="3" id="KW-0547">Nucleotide-binding</keyword>
<organism evidence="6 7">
    <name type="scientific">Blautia segnis</name>
    <dbReference type="NCBI Taxonomy" id="2763030"/>
    <lineage>
        <taxon>Bacteria</taxon>
        <taxon>Bacillati</taxon>
        <taxon>Bacillota</taxon>
        <taxon>Clostridia</taxon>
        <taxon>Lachnospirales</taxon>
        <taxon>Lachnospiraceae</taxon>
        <taxon>Blautia</taxon>
    </lineage>
</organism>
<keyword evidence="4 6" id="KW-0067">ATP-binding</keyword>
<dbReference type="SUPFAM" id="SSF52540">
    <property type="entry name" value="P-loop containing nucleoside triphosphate hydrolases"/>
    <property type="match status" value="2"/>
</dbReference>
<name>A0A8I0AGA1_9FIRM</name>
<accession>A0A8I0AGA1</accession>
<keyword evidence="7" id="KW-1185">Reference proteome</keyword>
<dbReference type="InterPro" id="IPR050107">
    <property type="entry name" value="ABC_carbohydrate_import_ATPase"/>
</dbReference>
<dbReference type="PROSITE" id="PS00211">
    <property type="entry name" value="ABC_TRANSPORTER_1"/>
    <property type="match status" value="1"/>
</dbReference>
<dbReference type="PANTHER" id="PTHR43790">
    <property type="entry name" value="CARBOHYDRATE TRANSPORT ATP-BINDING PROTEIN MG119-RELATED"/>
    <property type="match status" value="1"/>
</dbReference>
<evidence type="ECO:0000256" key="3">
    <source>
        <dbReference type="ARBA" id="ARBA00022741"/>
    </source>
</evidence>
<evidence type="ECO:0000256" key="2">
    <source>
        <dbReference type="ARBA" id="ARBA00022737"/>
    </source>
</evidence>
<dbReference type="Gene3D" id="3.40.50.300">
    <property type="entry name" value="P-loop containing nucleotide triphosphate hydrolases"/>
    <property type="match status" value="2"/>
</dbReference>
<reference evidence="6 7" key="1">
    <citation type="submission" date="2020-08" db="EMBL/GenBank/DDBJ databases">
        <title>Genome public.</title>
        <authorList>
            <person name="Liu C."/>
            <person name="Sun Q."/>
        </authorList>
    </citation>
    <scope>NUCLEOTIDE SEQUENCE [LARGE SCALE GENOMIC DNA]</scope>
    <source>
        <strain evidence="6 7">BX17</strain>
    </source>
</reference>
<dbReference type="InterPro" id="IPR017871">
    <property type="entry name" value="ABC_transporter-like_CS"/>
</dbReference>
<dbReference type="Pfam" id="PF00005">
    <property type="entry name" value="ABC_tran"/>
    <property type="match status" value="2"/>
</dbReference>
<evidence type="ECO:0000256" key="1">
    <source>
        <dbReference type="ARBA" id="ARBA00022448"/>
    </source>
</evidence>
<dbReference type="GO" id="GO:0005524">
    <property type="term" value="F:ATP binding"/>
    <property type="evidence" value="ECO:0007669"/>
    <property type="project" value="UniProtKB-KW"/>
</dbReference>
<evidence type="ECO:0000259" key="5">
    <source>
        <dbReference type="PROSITE" id="PS50893"/>
    </source>
</evidence>
<gene>
    <name evidence="6" type="ORF">H8S54_16055</name>
</gene>
<dbReference type="CDD" id="cd03215">
    <property type="entry name" value="ABC_Carb_Monos_II"/>
    <property type="match status" value="1"/>
</dbReference>
<dbReference type="RefSeq" id="WP_117852741.1">
    <property type="nucleotide sequence ID" value="NZ_JACOOT010000038.1"/>
</dbReference>
<dbReference type="InterPro" id="IPR003593">
    <property type="entry name" value="AAA+_ATPase"/>
</dbReference>
<protein>
    <submittedName>
        <fullName evidence="6">Sugar ABC transporter ATP-binding protein</fullName>
    </submittedName>
</protein>
<dbReference type="InterPro" id="IPR003439">
    <property type="entry name" value="ABC_transporter-like_ATP-bd"/>
</dbReference>